<dbReference type="EMBL" id="BAAANL010000002">
    <property type="protein sequence ID" value="GAA1855602.1"/>
    <property type="molecule type" value="Genomic_DNA"/>
</dbReference>
<name>A0ABN2N6X1_9MICO</name>
<evidence type="ECO:0000256" key="1">
    <source>
        <dbReference type="SAM" id="Phobius"/>
    </source>
</evidence>
<evidence type="ECO:0000313" key="3">
    <source>
        <dbReference type="Proteomes" id="UP001501094"/>
    </source>
</evidence>
<keyword evidence="1" id="KW-1133">Transmembrane helix</keyword>
<dbReference type="Proteomes" id="UP001501094">
    <property type="component" value="Unassembled WGS sequence"/>
</dbReference>
<reference evidence="2 3" key="1">
    <citation type="journal article" date="2019" name="Int. J. Syst. Evol. Microbiol.">
        <title>The Global Catalogue of Microorganisms (GCM) 10K type strain sequencing project: providing services to taxonomists for standard genome sequencing and annotation.</title>
        <authorList>
            <consortium name="The Broad Institute Genomics Platform"/>
            <consortium name="The Broad Institute Genome Sequencing Center for Infectious Disease"/>
            <person name="Wu L."/>
            <person name="Ma J."/>
        </authorList>
    </citation>
    <scope>NUCLEOTIDE SEQUENCE [LARGE SCALE GENOMIC DNA]</scope>
    <source>
        <strain evidence="2 3">JCM 14326</strain>
    </source>
</reference>
<proteinExistence type="predicted"/>
<evidence type="ECO:0000313" key="2">
    <source>
        <dbReference type="EMBL" id="GAA1855602.1"/>
    </source>
</evidence>
<sequence length="99" mass="10698">MRARLFWVGVGVVVTVVVIRRGRRLAEQYTPANLAARAGARAVDAADAGAVRLARGARGFAGDFRRARAAREAELMRSLLSDGAGGTYDLDDLRRRTGR</sequence>
<feature type="transmembrane region" description="Helical" evidence="1">
    <location>
        <begin position="6"/>
        <end position="22"/>
    </location>
</feature>
<comment type="caution">
    <text evidence="2">The sequence shown here is derived from an EMBL/GenBank/DDBJ whole genome shotgun (WGS) entry which is preliminary data.</text>
</comment>
<keyword evidence="3" id="KW-1185">Reference proteome</keyword>
<accession>A0ABN2N6X1</accession>
<dbReference type="RefSeq" id="WP_344100314.1">
    <property type="nucleotide sequence ID" value="NZ_BAAANL010000002.1"/>
</dbReference>
<organism evidence="2 3">
    <name type="scientific">Myceligenerans crystallogenes</name>
    <dbReference type="NCBI Taxonomy" id="316335"/>
    <lineage>
        <taxon>Bacteria</taxon>
        <taxon>Bacillati</taxon>
        <taxon>Actinomycetota</taxon>
        <taxon>Actinomycetes</taxon>
        <taxon>Micrococcales</taxon>
        <taxon>Promicromonosporaceae</taxon>
        <taxon>Myceligenerans</taxon>
    </lineage>
</organism>
<protein>
    <submittedName>
        <fullName evidence="2">Uncharacterized protein</fullName>
    </submittedName>
</protein>
<keyword evidence="1" id="KW-0812">Transmembrane</keyword>
<gene>
    <name evidence="2" type="ORF">GCM10009751_10640</name>
</gene>
<keyword evidence="1" id="KW-0472">Membrane</keyword>